<comment type="caution">
    <text evidence="3">The sequence shown here is derived from an EMBL/GenBank/DDBJ whole genome shotgun (WGS) entry which is preliminary data.</text>
</comment>
<evidence type="ECO:0000313" key="3">
    <source>
        <dbReference type="EMBL" id="CAI3986244.1"/>
    </source>
</evidence>
<dbReference type="InterPro" id="IPR036691">
    <property type="entry name" value="Endo/exonu/phosph_ase_sf"/>
</dbReference>
<dbReference type="EMBL" id="CAMXCT010001063">
    <property type="protein sequence ID" value="CAI3986244.1"/>
    <property type="molecule type" value="Genomic_DNA"/>
</dbReference>
<reference evidence="4 5" key="2">
    <citation type="submission" date="2024-05" db="EMBL/GenBank/DDBJ databases">
        <authorList>
            <person name="Chen Y."/>
            <person name="Shah S."/>
            <person name="Dougan E. K."/>
            <person name="Thang M."/>
            <person name="Chan C."/>
        </authorList>
    </citation>
    <scope>NUCLEOTIDE SEQUENCE [LARGE SCALE GENOMIC DNA]</scope>
</reference>
<feature type="region of interest" description="Disordered" evidence="2">
    <location>
        <begin position="341"/>
        <end position="371"/>
    </location>
</feature>
<reference evidence="3" key="1">
    <citation type="submission" date="2022-10" db="EMBL/GenBank/DDBJ databases">
        <authorList>
            <person name="Chen Y."/>
            <person name="Dougan E. K."/>
            <person name="Chan C."/>
            <person name="Rhodes N."/>
            <person name="Thang M."/>
        </authorList>
    </citation>
    <scope>NUCLEOTIDE SEQUENCE</scope>
</reference>
<dbReference type="PANTHER" id="PTHR47027:SF20">
    <property type="entry name" value="REVERSE TRANSCRIPTASE-LIKE PROTEIN WITH RNA-DIRECTED DNA POLYMERASE DOMAIN"/>
    <property type="match status" value="1"/>
</dbReference>
<feature type="coiled-coil region" evidence="1">
    <location>
        <begin position="207"/>
        <end position="234"/>
    </location>
</feature>
<feature type="region of interest" description="Disordered" evidence="2">
    <location>
        <begin position="69"/>
        <end position="157"/>
    </location>
</feature>
<dbReference type="SUPFAM" id="SSF56219">
    <property type="entry name" value="DNase I-like"/>
    <property type="match status" value="1"/>
</dbReference>
<evidence type="ECO:0000313" key="5">
    <source>
        <dbReference type="Proteomes" id="UP001152797"/>
    </source>
</evidence>
<proteinExistence type="predicted"/>
<evidence type="ECO:0000256" key="1">
    <source>
        <dbReference type="SAM" id="Coils"/>
    </source>
</evidence>
<feature type="compositionally biased region" description="Polar residues" evidence="2">
    <location>
        <begin position="134"/>
        <end position="152"/>
    </location>
</feature>
<dbReference type="Gene3D" id="3.60.10.10">
    <property type="entry name" value="Endonuclease/exonuclease/phosphatase"/>
    <property type="match status" value="1"/>
</dbReference>
<keyword evidence="1" id="KW-0175">Coiled coil</keyword>
<evidence type="ECO:0000256" key="2">
    <source>
        <dbReference type="SAM" id="MobiDB-lite"/>
    </source>
</evidence>
<dbReference type="EMBL" id="CAMXCT020001063">
    <property type="protein sequence ID" value="CAL1139619.1"/>
    <property type="molecule type" value="Genomic_DNA"/>
</dbReference>
<evidence type="ECO:0000313" key="4">
    <source>
        <dbReference type="EMBL" id="CAL4773556.1"/>
    </source>
</evidence>
<keyword evidence="5" id="KW-1185">Reference proteome</keyword>
<organism evidence="3">
    <name type="scientific">Cladocopium goreaui</name>
    <dbReference type="NCBI Taxonomy" id="2562237"/>
    <lineage>
        <taxon>Eukaryota</taxon>
        <taxon>Sar</taxon>
        <taxon>Alveolata</taxon>
        <taxon>Dinophyceae</taxon>
        <taxon>Suessiales</taxon>
        <taxon>Symbiodiniaceae</taxon>
        <taxon>Cladocopium</taxon>
    </lineage>
</organism>
<protein>
    <submittedName>
        <fullName evidence="4">RNase H type-1 domain-containing protein</fullName>
    </submittedName>
</protein>
<sequence length="3187" mass="358445">MDKPDPWRCRFCMRLVKGRSGQCGGCWRYWSQCNDSSYVHQQPRQSQHQHGGAYTAGWQEWNDHQWQEAGPWASGRAKSPRKRTQSPRQRVQKQLQQSSKGDVSKGKGKGSNKGFAGPPSTQWLTPPSLPASMVPSSTEASSVNAPTASMPSMQPFPKPAISKDEQELHSLRHMYKEIKSKSNLPEDIKKVVLATEATVRKVDAKTHSQLVSQLNNMRKKLSEIDEQWESYRQQWADYLDKATQMWMSHVEEFEQGEARFAERRGEALRNLQTTREALHDAHQRTMGQDVLASNDIDSAQEALDATMTVGENDSTGMQTSFAQIKENLNGVVQQVRNTIEEKIKKRERSRSRGHQGDGSGDPPDVEVVEPADKKVFPECVTSGRRDTGRKKDRFCKVSFWPIIDFEGVVTAESCSLCNFWSESDDFHRDRQRHPFPYCHSVLEEPDFHSVWEARDSALLLQESLQSTAFDVQFDTTRKTWTMDTSAAVLGMTDGAIPPVMQSRINDAWHDVPSSWPTSDGPPHGQDPNENPFFLLQDLYNEFLNNGLVDGPSLADAIHLRLAFFVCHPDPPRANGHYELYFDLILVQGMDFPAWAGLITVLRAEDHMDRADFALAASLPRYVSGQHLAAQANQIQQCHLRGCRISYGRQLIPFNFDPVHEMTNGDFFLIKPERSRPIGSMQNDGQQADNQLDYEDEAQEHDLQHDRASDSRSQSSAGTWSQAVHIYRLGHLAIFGHLDWSSYHTALRDVVQISRIPRNSCVGFHYVQVRLPGHQDGEEAIILQHIDDIATGSLEKLVIIDIVFHTNTLSRGVPDRANTVREVYKVQHLMARSHLLALTHVDAYCTWRQDQCIVRFNDQLWAPGDPRLLPIDHGAFFQIQLPPPPNPDWDIGLAVRTIQETGDILDFPEAGQLATAILEGSIDGNRRAFGEGSVDGARLVTCKCNEDDADIPEDIDIPMMLPPGTSLRGPRPSHDGAFDWLEDLVAVFRQEAEAETIEGSPLLYVQTWYIHHRRHKRCQYPRSVRLDGAIIGWIEELRHAWSDVMDRGLPFAIHVVKPRPPQPRWQSFACHIILVQAPQPHWVAGVVTTLLEGPDRDAIMQAAASFPDLVNKPAVIEAVQLQPQCDLRRCSVTAGGLPVHLILQSELHNGFNVCIRVASALGLEQRPLQPGSAPDHIDHFDDVVFMQRSRSTPVIASSSIAPGTNCPAVGHIIVIQHADEALVTSLVSIIDRPGPEATNLLQVSAVTSSGPADAIEGERLTQGQVAHTPGPPQVLQLESLLYAEGHPAAHPLRLIRGHDDIPPLPTFIEVGRPITPESVQQELQCYGHDCAIELLGEGSLAMCFPRSLARTHVEHSHFVFIEMQDFAPSIDPVFHLHSDSSLKKDDHIGMMRFLYQMGHEKAVILATIPHCHNLTEVQFTVSVGTMETKAQLPQRMDLPATTAEAITLLQPLEHYDRLIIYTDGSSHSAHLRLAPELVEEHHIPDAWSFVVLGEQYEESDSAMTIGQSRGTLGAQQHDETFELLRGCHQLLEAALPADCLRVEHVFGHNADPWNDFADHLAKSEAKAGFMLPRGDLDVQFWRPLLPYLWMLFGYQYGMPEHCDRGLIIPAPSLPAQHVPSHNPQQEAIVDIHLTLSFATANVLSLSTRPDGHAGKVNYLREQFTCQGLNFLGLQETRSAAGASLVHHVYRLCSGSNKGHHGVELWCNLKQPYGYIQGRPQYLHKSDFAVVYNDDTRLITKIDASLHQFWVMVFHAPQSGQPQRLREQWWEATHQLLVDHQVQTDQLYVCADANAAPGPGDGRHVFEETFSTSTSTPLLQTFLSTFDLCLPSTSEIHCGPRHTWVRPDGSTSHLIDYVMVPAAQFQACSHSQLLENFDLANLNTDHTATGVELSWWTTVQKCDASHDDGGLRYDRNKIKDGNLNQMLSNYRVASWSTDVETQTHDLTKHIHATLQTGCRRDPSQPKKEYVSSFAWELRRQKLFHRKQLKTVKALLARETIARIFYAWKGEKGDLCQSSFDYGSTLRCGLFKHYAGFRMTSWGLKKHLERDKAFKISEVVASFDATTAASEIQHKMKGFIGSTNKLRQGLAPLPAVRSQNGAPCASEAAKLLYGLLLKLVTHGHEPLIHKGGTVVPIWKGKLAKGTCEAFRSILLSSNLGKVIHRTLRVHQRSMYESFLHAQQLGGRQKVPVTLGAHQTRAFLRWQRAQGHSTAILFVDLQEAFYRVLRQLAMPGDFTDLELAQLASRLGLESDVLHDLWAFLQEPHALERASLPVSAQRAIQALHSNTHFQLPNQKDFVSTSMVTRPGDAYADVVFGFLLARVLKVFEEALARADVLSEIPTQDGPAFFNLEVSQAPTSQRFLGHAMTPNLRPGKTELMISPKGHGTREWRKEMYGPLSNEHFTAVGEYGPYHIHLVTKYVHLGGVLHHSGEVRLELSRRVALAHQAFSKHRKLIYQNSALSLGKRMEIFRSLILSRLLYGSDSWVLHDLLTKHRAHVAIMKLYRRLLGCAHEDAISDDEVLFRLGMPSPTVLLRLARLRYIGSLCSIGTTACWGLLNEDCKWKQLVEDDFAWLWRNLSNTCKLGDPALHMSRWFEILVWHRSYWRSLLRRTEKHAIQQHALKFQCTQFHMKIRDLLVGNGFWSPPTVCAPEDDCDRCFGCMHCQIRLKTKGGEGAHMCRAHNKVNPIRYYISGTQCMACLREYHTVGQLQAHLLRSEECRAYLLQHRLRGHALPGIGSKEDVARHQSMDGKLPPLQASGPLKPQRGGPDLSRVDWDLHDELALAILDAQQQTEAVNLMSRLQQLILQHEIAWTYCKVTLGELLQTVQDEPHGWDLLPKEHVIATIRALSMQETWPFLTRPCTPSSLSTPSLEDLEKECATGLINCPEVEGQRIPRPCGRHQIVLHAFSGRRRRGDLQFYMEEIFDRFSEGVHLTVVSLDIVVDRIHGDVTSEQTQQFWFSHASSGEVAAFLCGPPCETWSKARFANPAHQAHGPRPVRSAQELWGLSSLSLRELAQVTVGNHLLCFSLEMLFRLAIVGALGVMEHPEMPDDEHMPSIWRLDVMNWLHQMPGVQSFSFSQGLLGAPSPKPTRLLVLNMDGLMSELRRHHLCADLPRRSAIGKDAEGFWKTGVLKEYPPAMSRALAIQFCRSLSACPFDATVQLSDQFVQQCQAMDVKAYGQTIGQDFAH</sequence>
<dbReference type="PANTHER" id="PTHR47027">
    <property type="entry name" value="REVERSE TRANSCRIPTASE DOMAIN-CONTAINING PROTEIN"/>
    <property type="match status" value="1"/>
</dbReference>
<dbReference type="Proteomes" id="UP001152797">
    <property type="component" value="Unassembled WGS sequence"/>
</dbReference>
<gene>
    <name evidence="3" type="ORF">C1SCF055_LOCUS13611</name>
</gene>
<dbReference type="EMBL" id="CAMXCT030001063">
    <property type="protein sequence ID" value="CAL4773556.1"/>
    <property type="molecule type" value="Genomic_DNA"/>
</dbReference>
<name>A0A9P1C6Z2_9DINO</name>
<feature type="compositionally biased region" description="Polar residues" evidence="2">
    <location>
        <begin position="86"/>
        <end position="97"/>
    </location>
</feature>
<accession>A0A9P1C6Z2</accession>